<evidence type="ECO:0000313" key="1">
    <source>
        <dbReference type="EMBL" id="CAG7579996.1"/>
    </source>
</evidence>
<dbReference type="InterPro" id="IPR043502">
    <property type="entry name" value="DNA/RNA_pol_sf"/>
</dbReference>
<name>A0A8D9CBN9_9VIRU</name>
<sequence>MINKEIVKIFTENIEKYDTKKFKSMEDWFIIYNSLNQLEFNTSETQFNLPITKSERNVSGMVKINTKCKNKKIKNLYSLSLKSLYPHILVRLMDNGMLSFDFTHDFDEEAYINYLRTGEGEGNYNGSGVRVNNNGLSNILSYLLDMDYDKKDESYIIYKAWINYTYGVLSKKIGFSNMSFYSNQIMDHIIKEISNIDTGVYFVDIYYVDTDTIYFKIDYDEFEFMEFFKRLKDAIGLPFYVEKHQTAVFFGKKKYVIGGKIKGYVLLKDSIGTKLGGGLSYYGGNTATARTTATSTRYSDYGDLNERRVSYSDYIAESVPGEAVEEITREDVMESREVVMESDAIMNVSEDYTMEEIMEASEEVVEEEVMMDIQPENGED</sequence>
<gene>
    <name evidence="1" type="ORF">SLAVMIC_00196</name>
</gene>
<dbReference type="EMBL" id="OU342829">
    <property type="protein sequence ID" value="CAG7579996.1"/>
    <property type="molecule type" value="Genomic_DNA"/>
</dbReference>
<dbReference type="SUPFAM" id="SSF56672">
    <property type="entry name" value="DNA/RNA polymerases"/>
    <property type="match status" value="1"/>
</dbReference>
<accession>A0A8D9CBN9</accession>
<reference evidence="1" key="1">
    <citation type="submission" date="2021-06" db="EMBL/GenBank/DDBJ databases">
        <authorList>
            <person name="Gannon L."/>
            <person name="Redgwell R T."/>
            <person name="Michniewski S."/>
            <person name="Harrison D C."/>
            <person name="Millard A."/>
        </authorList>
    </citation>
    <scope>NUCLEOTIDE SEQUENCE</scope>
</reference>
<organism evidence="1">
    <name type="scientific">uncultured marine phage</name>
    <dbReference type="NCBI Taxonomy" id="707152"/>
    <lineage>
        <taxon>Viruses</taxon>
        <taxon>environmental samples</taxon>
    </lineage>
</organism>
<proteinExistence type="predicted"/>
<protein>
    <submittedName>
        <fullName evidence="1">Putative DNA polymerase I</fullName>
    </submittedName>
</protein>